<dbReference type="RefSeq" id="WP_282300582.1">
    <property type="nucleotide sequence ID" value="NZ_CP124616.1"/>
</dbReference>
<evidence type="ECO:0000313" key="2">
    <source>
        <dbReference type="Proteomes" id="UP001241605"/>
    </source>
</evidence>
<protein>
    <recommendedName>
        <fullName evidence="3">Apea-like HEPN domain-containing protein</fullName>
    </recommendedName>
</protein>
<dbReference type="Proteomes" id="UP001241605">
    <property type="component" value="Chromosome"/>
</dbReference>
<proteinExistence type="predicted"/>
<dbReference type="EMBL" id="CP124616">
    <property type="protein sequence ID" value="WGW03952.1"/>
    <property type="molecule type" value="Genomic_DNA"/>
</dbReference>
<accession>A0ABY8QH32</accession>
<organism evidence="1 2">
    <name type="scientific">Tropicibacter oceani</name>
    <dbReference type="NCBI Taxonomy" id="3058420"/>
    <lineage>
        <taxon>Bacteria</taxon>
        <taxon>Pseudomonadati</taxon>
        <taxon>Pseudomonadota</taxon>
        <taxon>Alphaproteobacteria</taxon>
        <taxon>Rhodobacterales</taxon>
        <taxon>Roseobacteraceae</taxon>
        <taxon>Tropicibacter</taxon>
    </lineage>
</organism>
<evidence type="ECO:0000313" key="1">
    <source>
        <dbReference type="EMBL" id="WGW03952.1"/>
    </source>
</evidence>
<name>A0ABY8QH32_9RHOB</name>
<gene>
    <name evidence="1" type="ORF">QF118_18870</name>
</gene>
<evidence type="ECO:0008006" key="3">
    <source>
        <dbReference type="Google" id="ProtNLM"/>
    </source>
</evidence>
<sequence>MRKNEITLIHMPGITLPKSEVRSTEMTLVALEYRDLEEFDGPAMEAQSRFIENGNRKNCFLRFNYANNREYTQKLADLLHLALVLESEQSSCPPPPCGSIRYYRVYNEDPLEELLDSMGLEFPSGIDDEKMQELRFAAKNSVEALHIEKGIGHYGRNLLLTGLASTYSPTLETLQRCQERAQAWARAGIEAIGHPFLPLEPLFMWQKEDPIHRVIRLSSLVIYIEGRLLNGSVSGIIPTLSEEITKRFPMFHEHGIKKKIRSLYSMRSDFIHGRRIPDEWGDRDSELLSFAANLIRAIVEADISAVGA</sequence>
<keyword evidence="2" id="KW-1185">Reference proteome</keyword>
<reference evidence="1 2" key="1">
    <citation type="submission" date="2023-05" db="EMBL/GenBank/DDBJ databases">
        <title>YMD87, complete Genome.</title>
        <authorList>
            <person name="Zhang J."/>
            <person name="Xu X."/>
        </authorList>
    </citation>
    <scope>NUCLEOTIDE SEQUENCE [LARGE SCALE GENOMIC DNA]</scope>
    <source>
        <strain evidence="1 2">YMD87</strain>
    </source>
</reference>